<dbReference type="Pfam" id="PF03994">
    <property type="entry name" value="DUF350"/>
    <property type="match status" value="1"/>
</dbReference>
<comment type="caution">
    <text evidence="8">The sequence shown here is derived from an EMBL/GenBank/DDBJ whole genome shotgun (WGS) entry which is preliminary data.</text>
</comment>
<sequence length="145" mass="14669">MGDILESAGQALLYGLVGFGVMAVAFVALDLLTPGHLAKQVWVERSKGASILLAGQMLGVGIVLRSAIGASESEDGLDEGLLSTALYGLAGVALMTLVFAVVAALTPGRRGAAVMQDQDGHPHPAAWVHGAMYLGTALMVGAAVS</sequence>
<gene>
    <name evidence="8" type="ORF">E1283_16260</name>
</gene>
<protein>
    <submittedName>
        <fullName evidence="8">DUF350 domain-containing protein</fullName>
    </submittedName>
</protein>
<evidence type="ECO:0000313" key="8">
    <source>
        <dbReference type="EMBL" id="TDC74285.1"/>
    </source>
</evidence>
<reference evidence="8 9" key="1">
    <citation type="submission" date="2019-03" db="EMBL/GenBank/DDBJ databases">
        <title>Draft genome sequences of novel Actinobacteria.</title>
        <authorList>
            <person name="Sahin N."/>
            <person name="Ay H."/>
            <person name="Saygin H."/>
        </authorList>
    </citation>
    <scope>NUCLEOTIDE SEQUENCE [LARGE SCALE GENOMIC DNA]</scope>
    <source>
        <strain evidence="8 9">DSM 41900</strain>
    </source>
</reference>
<accession>A0A4V2Y2W8</accession>
<name>A0A4V2Y2W8_9ACTN</name>
<evidence type="ECO:0000256" key="1">
    <source>
        <dbReference type="ARBA" id="ARBA00004651"/>
    </source>
</evidence>
<keyword evidence="4 7" id="KW-0812">Transmembrane</keyword>
<feature type="transmembrane region" description="Helical" evidence="7">
    <location>
        <begin position="80"/>
        <end position="105"/>
    </location>
</feature>
<feature type="transmembrane region" description="Helical" evidence="7">
    <location>
        <begin position="125"/>
        <end position="144"/>
    </location>
</feature>
<dbReference type="GO" id="GO:0005886">
    <property type="term" value="C:plasma membrane"/>
    <property type="evidence" value="ECO:0007669"/>
    <property type="project" value="UniProtKB-SubCell"/>
</dbReference>
<evidence type="ECO:0000313" key="9">
    <source>
        <dbReference type="Proteomes" id="UP000295345"/>
    </source>
</evidence>
<dbReference type="EMBL" id="SMKI01000155">
    <property type="protein sequence ID" value="TDC74285.1"/>
    <property type="molecule type" value="Genomic_DNA"/>
</dbReference>
<feature type="transmembrane region" description="Helical" evidence="7">
    <location>
        <begin position="12"/>
        <end position="29"/>
    </location>
</feature>
<comment type="similarity">
    <text evidence="2">Belongs to the UPF0719 family.</text>
</comment>
<dbReference type="RefSeq" id="WP_132818763.1">
    <property type="nucleotide sequence ID" value="NZ_SMKI01000155.1"/>
</dbReference>
<organism evidence="8 9">
    <name type="scientific">Streptomyces hainanensis</name>
    <dbReference type="NCBI Taxonomy" id="402648"/>
    <lineage>
        <taxon>Bacteria</taxon>
        <taxon>Bacillati</taxon>
        <taxon>Actinomycetota</taxon>
        <taxon>Actinomycetes</taxon>
        <taxon>Kitasatosporales</taxon>
        <taxon>Streptomycetaceae</taxon>
        <taxon>Streptomyces</taxon>
    </lineage>
</organism>
<evidence type="ECO:0000256" key="2">
    <source>
        <dbReference type="ARBA" id="ARBA00005779"/>
    </source>
</evidence>
<evidence type="ECO:0000256" key="5">
    <source>
        <dbReference type="ARBA" id="ARBA00022989"/>
    </source>
</evidence>
<evidence type="ECO:0000256" key="6">
    <source>
        <dbReference type="ARBA" id="ARBA00023136"/>
    </source>
</evidence>
<keyword evidence="6 7" id="KW-0472">Membrane</keyword>
<keyword evidence="3" id="KW-1003">Cell membrane</keyword>
<evidence type="ECO:0000256" key="4">
    <source>
        <dbReference type="ARBA" id="ARBA00022692"/>
    </source>
</evidence>
<dbReference type="OrthoDB" id="5191770at2"/>
<feature type="transmembrane region" description="Helical" evidence="7">
    <location>
        <begin position="49"/>
        <end position="68"/>
    </location>
</feature>
<evidence type="ECO:0000256" key="7">
    <source>
        <dbReference type="SAM" id="Phobius"/>
    </source>
</evidence>
<proteinExistence type="inferred from homology"/>
<comment type="subcellular location">
    <subcellularLocation>
        <location evidence="1">Cell membrane</location>
        <topology evidence="1">Multi-pass membrane protein</topology>
    </subcellularLocation>
</comment>
<evidence type="ECO:0000256" key="3">
    <source>
        <dbReference type="ARBA" id="ARBA00022475"/>
    </source>
</evidence>
<dbReference type="Proteomes" id="UP000295345">
    <property type="component" value="Unassembled WGS sequence"/>
</dbReference>
<keyword evidence="9" id="KW-1185">Reference proteome</keyword>
<dbReference type="AlphaFoldDB" id="A0A4V2Y2W8"/>
<keyword evidence="5 7" id="KW-1133">Transmembrane helix</keyword>
<dbReference type="InterPro" id="IPR007140">
    <property type="entry name" value="DUF350"/>
</dbReference>